<dbReference type="AlphaFoldDB" id="A0A8T4IHZ2"/>
<feature type="transmembrane region" description="Helical" evidence="1">
    <location>
        <begin position="42"/>
        <end position="59"/>
    </location>
</feature>
<organism evidence="2 3">
    <name type="scientific">Stakelama marina</name>
    <dbReference type="NCBI Taxonomy" id="2826939"/>
    <lineage>
        <taxon>Bacteria</taxon>
        <taxon>Pseudomonadati</taxon>
        <taxon>Pseudomonadota</taxon>
        <taxon>Alphaproteobacteria</taxon>
        <taxon>Sphingomonadales</taxon>
        <taxon>Sphingomonadaceae</taxon>
        <taxon>Stakelama</taxon>
    </lineage>
</organism>
<gene>
    <name evidence="2" type="ORF">J7S20_05305</name>
</gene>
<name>A0A8T4IHZ2_9SPHN</name>
<evidence type="ECO:0000313" key="2">
    <source>
        <dbReference type="EMBL" id="MBR0551919.1"/>
    </source>
</evidence>
<dbReference type="RefSeq" id="WP_284053176.1">
    <property type="nucleotide sequence ID" value="NZ_JAGRQC010000001.1"/>
</dbReference>
<feature type="transmembrane region" description="Helical" evidence="1">
    <location>
        <begin position="12"/>
        <end position="30"/>
    </location>
</feature>
<dbReference type="Proteomes" id="UP000676996">
    <property type="component" value="Unassembled WGS sequence"/>
</dbReference>
<keyword evidence="1" id="KW-0812">Transmembrane</keyword>
<protein>
    <submittedName>
        <fullName evidence="2">Uncharacterized protein</fullName>
    </submittedName>
</protein>
<comment type="caution">
    <text evidence="2">The sequence shown here is derived from an EMBL/GenBank/DDBJ whole genome shotgun (WGS) entry which is preliminary data.</text>
</comment>
<accession>A0A8T4IHZ2</accession>
<evidence type="ECO:0000313" key="3">
    <source>
        <dbReference type="Proteomes" id="UP000676996"/>
    </source>
</evidence>
<keyword evidence="3" id="KW-1185">Reference proteome</keyword>
<sequence length="60" mass="6103">MGSGLTAIGQAAPAIAMVAVFALVIGGITLVRRGAQNRQKGILMLVCAAVVLANVLIWTI</sequence>
<keyword evidence="1" id="KW-1133">Transmembrane helix</keyword>
<reference evidence="2" key="1">
    <citation type="submission" date="2021-04" db="EMBL/GenBank/DDBJ databases">
        <title>Ouciella asimina sp. nov., isolated from the surface seawater in the hydrothermal field of Okinawa Trough.</title>
        <authorList>
            <person name="Shuang W."/>
        </authorList>
    </citation>
    <scope>NUCLEOTIDE SEQUENCE</scope>
    <source>
        <strain evidence="2">LXI357</strain>
    </source>
</reference>
<keyword evidence="1" id="KW-0472">Membrane</keyword>
<evidence type="ECO:0000256" key="1">
    <source>
        <dbReference type="SAM" id="Phobius"/>
    </source>
</evidence>
<dbReference type="EMBL" id="JAGRQC010000001">
    <property type="protein sequence ID" value="MBR0551919.1"/>
    <property type="molecule type" value="Genomic_DNA"/>
</dbReference>
<proteinExistence type="predicted"/>